<evidence type="ECO:0000313" key="5">
    <source>
        <dbReference type="EMBL" id="KAB6452860.1"/>
    </source>
</evidence>
<dbReference type="EMBL" id="JABDSI010000046">
    <property type="protein sequence ID" value="NMW38766.1"/>
    <property type="molecule type" value="Genomic_DNA"/>
</dbReference>
<reference evidence="7" key="8">
    <citation type="submission" date="2023-01" db="EMBL/GenBank/DDBJ databases">
        <title>Human gut microbiome strain richness.</title>
        <authorList>
            <person name="Chen-Liaw A."/>
        </authorList>
    </citation>
    <scope>NUCLEOTIDE SEQUENCE</scope>
    <source>
        <strain evidence="7">H9_m1001271B151109d0_201107</strain>
    </source>
</reference>
<dbReference type="InterPro" id="IPR007525">
    <property type="entry name" value="FrhB_FdhB_C"/>
</dbReference>
<evidence type="ECO:0000313" key="13">
    <source>
        <dbReference type="EMBL" id="TSE48641.1"/>
    </source>
</evidence>
<protein>
    <submittedName>
        <fullName evidence="8">4Fe-4S dicluster domain-containing protein</fullName>
    </submittedName>
    <submittedName>
        <fullName evidence="7">Coenzyme F420 hydrogenase/dehydrogenase, beta subunit C-terminal domain</fullName>
    </submittedName>
    <submittedName>
        <fullName evidence="11">Ferredoxin</fullName>
    </submittedName>
</protein>
<dbReference type="RefSeq" id="WP_005848410.1">
    <property type="nucleotide sequence ID" value="NZ_CACRTA010000036.1"/>
</dbReference>
<keyword evidence="3" id="KW-0411">Iron-sulfur</keyword>
<dbReference type="PANTHER" id="PTHR43193:SF2">
    <property type="entry name" value="POLYFERREDOXIN PROTEIN FWDF"/>
    <property type="match status" value="1"/>
</dbReference>
<dbReference type="Proteomes" id="UP000460950">
    <property type="component" value="Unassembled WGS sequence"/>
</dbReference>
<reference evidence="19 20" key="4">
    <citation type="journal article" date="2019" name="Nat. Med.">
        <title>A library of human gut bacterial isolates paired with longitudinal multiomics data enables mechanistic microbiome research.</title>
        <authorList>
            <person name="Poyet M."/>
            <person name="Groussin M."/>
            <person name="Gibbons S.M."/>
            <person name="Avila-Pacheco J."/>
            <person name="Jiang X."/>
            <person name="Kearney S.M."/>
            <person name="Perrotta A.R."/>
            <person name="Berdy B."/>
            <person name="Zhao S."/>
            <person name="Lieberman T.D."/>
            <person name="Swanson P.K."/>
            <person name="Smith M."/>
            <person name="Roesemann S."/>
            <person name="Alexander J.E."/>
            <person name="Rich S.A."/>
            <person name="Livny J."/>
            <person name="Vlamakis H."/>
            <person name="Clish C."/>
            <person name="Bullock K."/>
            <person name="Deik A."/>
            <person name="Scott J."/>
            <person name="Pierce K.A."/>
            <person name="Xavier R.J."/>
            <person name="Alm E.J."/>
        </authorList>
    </citation>
    <scope>NUCLEOTIDE SEQUENCE [LARGE SCALE GENOMIC DNA]</scope>
    <source>
        <strain evidence="6 19">BIOML-A140</strain>
        <strain evidence="5 20">BIOML-A141</strain>
    </source>
</reference>
<dbReference type="Proteomes" id="UP000326091">
    <property type="component" value="Chromosome"/>
</dbReference>
<reference evidence="13 17" key="3">
    <citation type="journal article" date="2019" name="Nat. Commun.">
        <title>Gram positive-like bacteriocins with broad spectrum anti-Bacteroidales activity encoded on mobile elements of the human gut microbiota.</title>
        <authorList>
            <person name="Bechon N."/>
            <person name="Coyne M.J.Jr."/>
            <person name="Laclare-Mceneany V."/>
            <person name="Chatzidaki-Livanis M."/>
            <person name="Ghigo J.-M."/>
            <person name="Comstock L.E."/>
        </authorList>
    </citation>
    <scope>NUCLEOTIDE SEQUENCE [LARGE SCALE GENOMIC DNA]</scope>
    <source>
        <strain evidence="13 17">CL01T12C17</strain>
    </source>
</reference>
<sequence length="395" mass="46161">MIVITDKVTCCGCWACENICPKHCVVMKEDNEGFRYPEVDVEVCIECGLCEAVCPILHKPIKEHEETIGYVIQHKDNNIRRDSTSGGFFSAISDYVLNQNGYVFGAIYNKKMEVVHYGTNKKEEIQLFRGSKYVQSKIGHTYQEAKKLLQTGCLVCFSGTPCQIAGLKNYLKKDYANLITVDLVCRGNPSPLLFRKYLEYQQIKYKNKVTGVKFRDKYYGYNYSTMTLDFEDERIQYHYGMEADLMLKFFFKGLCSKPACHQCVFKSIERVSDFTIFDCWNAKFYNKIMDKAGATHVFIHSQKGFDYFEYLKSYFVYQKSNVQKVVEQDGCMMLQSAIPSTRRADFFRDLNNLPFDRLQAKYFPLTLMRKIIIKMKPFFYHIGIFSIYMKLKKML</sequence>
<feature type="domain" description="4Fe-4S ferredoxin-type" evidence="4">
    <location>
        <begin position="1"/>
        <end position="30"/>
    </location>
</feature>
<evidence type="ECO:0000313" key="20">
    <source>
        <dbReference type="Proteomes" id="UP000483142"/>
    </source>
</evidence>
<dbReference type="Proteomes" id="UP000468344">
    <property type="component" value="Unassembled WGS sequence"/>
</dbReference>
<dbReference type="EMBL" id="WDBZ01000019">
    <property type="protein sequence ID" value="KAB6452860.1"/>
    <property type="molecule type" value="Genomic_DNA"/>
</dbReference>
<proteinExistence type="predicted"/>
<accession>A0A174QXR0</accession>
<dbReference type="Proteomes" id="UP000283429">
    <property type="component" value="Unassembled WGS sequence"/>
</dbReference>
<evidence type="ECO:0000313" key="15">
    <source>
        <dbReference type="Proteomes" id="UP000283429"/>
    </source>
</evidence>
<evidence type="ECO:0000313" key="9">
    <source>
        <dbReference type="EMBL" id="NMW38766.1"/>
    </source>
</evidence>
<dbReference type="Pfam" id="PF12838">
    <property type="entry name" value="Fer4_7"/>
    <property type="match status" value="1"/>
</dbReference>
<dbReference type="EMBL" id="RWHZ01000025">
    <property type="protein sequence ID" value="TSE48641.1"/>
    <property type="molecule type" value="Genomic_DNA"/>
</dbReference>
<dbReference type="EMBL" id="QSJM01000130">
    <property type="protein sequence ID" value="RHD70224.1"/>
    <property type="molecule type" value="Genomic_DNA"/>
</dbReference>
<evidence type="ECO:0000256" key="3">
    <source>
        <dbReference type="ARBA" id="ARBA00023014"/>
    </source>
</evidence>
<dbReference type="EMBL" id="CP043529">
    <property type="protein sequence ID" value="QEW37576.1"/>
    <property type="molecule type" value="Genomic_DNA"/>
</dbReference>
<dbReference type="SUPFAM" id="SSF54862">
    <property type="entry name" value="4Fe-4S ferredoxins"/>
    <property type="match status" value="1"/>
</dbReference>
<evidence type="ECO:0000313" key="16">
    <source>
        <dbReference type="Proteomes" id="UP000326091"/>
    </source>
</evidence>
<dbReference type="Proteomes" id="UP000583639">
    <property type="component" value="Unassembled WGS sequence"/>
</dbReference>
<feature type="domain" description="4Fe-4S ferredoxin-type" evidence="4">
    <location>
        <begin position="35"/>
        <end position="66"/>
    </location>
</feature>
<evidence type="ECO:0000313" key="6">
    <source>
        <dbReference type="EMBL" id="KAB6480370.1"/>
    </source>
</evidence>
<dbReference type="Proteomes" id="UP000408523">
    <property type="component" value="Unassembled WGS sequence"/>
</dbReference>
<organism evidence="8 18">
    <name type="scientific">Phocaeicola vulgatus</name>
    <name type="common">Bacteroides vulgatus</name>
    <dbReference type="NCBI Taxonomy" id="821"/>
    <lineage>
        <taxon>Bacteria</taxon>
        <taxon>Pseudomonadati</taxon>
        <taxon>Bacteroidota</taxon>
        <taxon>Bacteroidia</taxon>
        <taxon>Bacteroidales</taxon>
        <taxon>Bacteroidaceae</taxon>
        <taxon>Phocaeicola</taxon>
    </lineage>
</organism>
<reference evidence="11 16" key="5">
    <citation type="submission" date="2019-09" db="EMBL/GenBank/DDBJ databases">
        <title>Commensal-derived Metabolites Govern Vibrio cholerae Pathogenesis in Host.</title>
        <authorList>
            <person name="Yoon S.S."/>
            <person name="Yoon M.Y."/>
        </authorList>
    </citation>
    <scope>NUCLEOTIDE SEQUENCE [LARGE SCALE GENOMIC DNA]</scope>
    <source>
        <strain evidence="11 16">VIC01</strain>
    </source>
</reference>
<dbReference type="GO" id="GO:0051536">
    <property type="term" value="F:iron-sulfur cluster binding"/>
    <property type="evidence" value="ECO:0007669"/>
    <property type="project" value="UniProtKB-KW"/>
</dbReference>
<keyword evidence="1" id="KW-0479">Metal-binding</keyword>
<dbReference type="GO" id="GO:0046872">
    <property type="term" value="F:metal ion binding"/>
    <property type="evidence" value="ECO:0007669"/>
    <property type="project" value="UniProtKB-KW"/>
</dbReference>
<evidence type="ECO:0000313" key="17">
    <source>
        <dbReference type="Proteomes" id="UP000408523"/>
    </source>
</evidence>
<dbReference type="PROSITE" id="PS51379">
    <property type="entry name" value="4FE4S_FER_2"/>
    <property type="match status" value="2"/>
</dbReference>
<dbReference type="EMBL" id="VULU01000038">
    <property type="protein sequence ID" value="MSS49920.1"/>
    <property type="molecule type" value="Genomic_DNA"/>
</dbReference>
<evidence type="ECO:0000256" key="1">
    <source>
        <dbReference type="ARBA" id="ARBA00022723"/>
    </source>
</evidence>
<dbReference type="EMBL" id="WDBY01000006">
    <property type="protein sequence ID" value="KAB6480370.1"/>
    <property type="molecule type" value="Genomic_DNA"/>
</dbReference>
<dbReference type="Gene3D" id="3.30.70.20">
    <property type="match status" value="1"/>
</dbReference>
<dbReference type="AlphaFoldDB" id="A0A174QXR0"/>
<evidence type="ECO:0000313" key="21">
    <source>
        <dbReference type="Proteomes" id="UP000583639"/>
    </source>
</evidence>
<dbReference type="Proteomes" id="UP001210999">
    <property type="component" value="Unassembled WGS sequence"/>
</dbReference>
<dbReference type="InterPro" id="IPR017896">
    <property type="entry name" value="4Fe4S_Fe-S-bd"/>
</dbReference>
<dbReference type="EMBL" id="JAQKEI010000050">
    <property type="protein sequence ID" value="MDB0854107.1"/>
    <property type="molecule type" value="Genomic_DNA"/>
</dbReference>
<dbReference type="PROSITE" id="PS00198">
    <property type="entry name" value="4FE4S_FER_1"/>
    <property type="match status" value="1"/>
</dbReference>
<evidence type="ECO:0000256" key="2">
    <source>
        <dbReference type="ARBA" id="ARBA00023004"/>
    </source>
</evidence>
<evidence type="ECO:0000313" key="12">
    <source>
        <dbReference type="EMBL" id="RHD70224.1"/>
    </source>
</evidence>
<dbReference type="Proteomes" id="UP000483142">
    <property type="component" value="Unassembled WGS sequence"/>
</dbReference>
<dbReference type="Pfam" id="PF04432">
    <property type="entry name" value="FrhB_FdhB_C"/>
    <property type="match status" value="1"/>
</dbReference>
<dbReference type="EMBL" id="MNQV01000189">
    <property type="protein sequence ID" value="OKZ47796.1"/>
    <property type="molecule type" value="Genomic_DNA"/>
</dbReference>
<reference evidence="10 14" key="1">
    <citation type="journal article" date="2016" name="Nat. Biotechnol.">
        <title>Measurement of bacterial replication rates in microbial communities.</title>
        <authorList>
            <person name="Brown C.T."/>
            <person name="Olm M.R."/>
            <person name="Thomas B.C."/>
            <person name="Banfield J.F."/>
        </authorList>
    </citation>
    <scope>NUCLEOTIDE SEQUENCE [LARGE SCALE GENOMIC DNA]</scope>
    <source>
        <strain evidence="10">42_262</strain>
    </source>
</reference>
<evidence type="ECO:0000313" key="10">
    <source>
        <dbReference type="EMBL" id="OKZ47796.1"/>
    </source>
</evidence>
<gene>
    <name evidence="10" type="ORF">BHV80_10210</name>
    <name evidence="12" type="ORF">DW783_23345</name>
    <name evidence="13" type="ORF">EH214_02173</name>
    <name evidence="8" type="ORF">FYJ30_16860</name>
    <name evidence="6" type="ORF">GAZ06_05280</name>
    <name evidence="5" type="ORF">GAZ09_10665</name>
    <name evidence="9" type="ORF">HKQ55_00835</name>
    <name evidence="7" type="ORF">PL594_21700</name>
    <name evidence="11" type="ORF">VIC01_03169</name>
</gene>
<reference evidence="12 15" key="2">
    <citation type="submission" date="2018-08" db="EMBL/GenBank/DDBJ databases">
        <title>A genome reference for cultivated species of the human gut microbiota.</title>
        <authorList>
            <person name="Zou Y."/>
            <person name="Xue W."/>
            <person name="Luo G."/>
        </authorList>
    </citation>
    <scope>NUCLEOTIDE SEQUENCE [LARGE SCALE GENOMIC DNA]</scope>
    <source>
        <strain evidence="12 15">AM30-40</strain>
    </source>
</reference>
<dbReference type="PANTHER" id="PTHR43193">
    <property type="match status" value="1"/>
</dbReference>
<evidence type="ECO:0000313" key="8">
    <source>
        <dbReference type="EMBL" id="MSS49920.1"/>
    </source>
</evidence>
<reference evidence="9 21" key="7">
    <citation type="submission" date="2020-04" db="EMBL/GenBank/DDBJ databases">
        <title>A novel gut-associated lysogenic phage, Bacteroides phage BV01, alters the host transcriptome and bile acid metabolism in Bacteroides vulgatus.</title>
        <authorList>
            <person name="Campbell D.E."/>
            <person name="Ly L."/>
            <person name="Ridlon J.M."/>
            <person name="Hsiao A."/>
            <person name="Degnan P.H."/>
        </authorList>
    </citation>
    <scope>NUCLEOTIDE SEQUENCE [LARGE SCALE GENOMIC DNA]</scope>
    <source>
        <strain evidence="9 21">VPI-BV8526</strain>
    </source>
</reference>
<dbReference type="InterPro" id="IPR017900">
    <property type="entry name" value="4Fe4S_Fe_S_CS"/>
</dbReference>
<evidence type="ECO:0000313" key="11">
    <source>
        <dbReference type="EMBL" id="QEW37576.1"/>
    </source>
</evidence>
<evidence type="ECO:0000259" key="4">
    <source>
        <dbReference type="PROSITE" id="PS51379"/>
    </source>
</evidence>
<name>A0A174QXR0_PHOVU</name>
<evidence type="ECO:0000313" key="7">
    <source>
        <dbReference type="EMBL" id="MDB0854107.1"/>
    </source>
</evidence>
<evidence type="ECO:0000313" key="19">
    <source>
        <dbReference type="Proteomes" id="UP000468344"/>
    </source>
</evidence>
<dbReference type="InterPro" id="IPR052977">
    <property type="entry name" value="Polyferredoxin-like_ET"/>
</dbReference>
<keyword evidence="2" id="KW-0408">Iron</keyword>
<dbReference type="Proteomes" id="UP000186631">
    <property type="component" value="Unassembled WGS sequence"/>
</dbReference>
<evidence type="ECO:0000313" key="14">
    <source>
        <dbReference type="Proteomes" id="UP000186631"/>
    </source>
</evidence>
<reference evidence="8 18" key="6">
    <citation type="submission" date="2019-09" db="EMBL/GenBank/DDBJ databases">
        <title>In-depth cultivation of the pig gut microbiome towards novel bacterial diversity and tailored functional studies.</title>
        <authorList>
            <person name="Wylensek D."/>
            <person name="Hitch T.C.A."/>
            <person name="Clavel T."/>
        </authorList>
    </citation>
    <scope>NUCLEOTIDE SEQUENCE [LARGE SCALE GENOMIC DNA]</scope>
    <source>
        <strain evidence="8 18">WCA-389-WT-3C</strain>
    </source>
</reference>
<evidence type="ECO:0000313" key="18">
    <source>
        <dbReference type="Proteomes" id="UP000460950"/>
    </source>
</evidence>